<evidence type="ECO:0000313" key="4">
    <source>
        <dbReference type="Proteomes" id="UP001597549"/>
    </source>
</evidence>
<dbReference type="Gene3D" id="3.40.50.2020">
    <property type="match status" value="1"/>
</dbReference>
<dbReference type="EMBL" id="JBHUOL010000012">
    <property type="protein sequence ID" value="MFD2908395.1"/>
    <property type="molecule type" value="Genomic_DNA"/>
</dbReference>
<evidence type="ECO:0000313" key="3">
    <source>
        <dbReference type="EMBL" id="MFD2908395.1"/>
    </source>
</evidence>
<reference evidence="4" key="1">
    <citation type="journal article" date="2019" name="Int. J. Syst. Evol. Microbiol.">
        <title>The Global Catalogue of Microorganisms (GCM) 10K type strain sequencing project: providing services to taxonomists for standard genome sequencing and annotation.</title>
        <authorList>
            <consortium name="The Broad Institute Genomics Platform"/>
            <consortium name="The Broad Institute Genome Sequencing Center for Infectious Disease"/>
            <person name="Wu L."/>
            <person name="Ma J."/>
        </authorList>
    </citation>
    <scope>NUCLEOTIDE SEQUENCE [LARGE SCALE GENOMIC DNA]</scope>
    <source>
        <strain evidence="4">KCTC 52644</strain>
    </source>
</reference>
<dbReference type="SUPFAM" id="SSF53271">
    <property type="entry name" value="PRTase-like"/>
    <property type="match status" value="1"/>
</dbReference>
<dbReference type="InterPro" id="IPR051910">
    <property type="entry name" value="ComF/GntX_DNA_util-trans"/>
</dbReference>
<comment type="similarity">
    <text evidence="1">Belongs to the ComF/GntX family.</text>
</comment>
<comment type="caution">
    <text evidence="3">The sequence shown here is derived from an EMBL/GenBank/DDBJ whole genome shotgun (WGS) entry which is preliminary data.</text>
</comment>
<dbReference type="Pfam" id="PF00156">
    <property type="entry name" value="Pribosyltran"/>
    <property type="match status" value="1"/>
</dbReference>
<evidence type="ECO:0000259" key="2">
    <source>
        <dbReference type="Pfam" id="PF00156"/>
    </source>
</evidence>
<dbReference type="PANTHER" id="PTHR47505:SF1">
    <property type="entry name" value="DNA UTILIZATION PROTEIN YHGH"/>
    <property type="match status" value="1"/>
</dbReference>
<name>A0ABW5Z7C0_9FLAO</name>
<dbReference type="PANTHER" id="PTHR47505">
    <property type="entry name" value="DNA UTILIZATION PROTEIN YHGH"/>
    <property type="match status" value="1"/>
</dbReference>
<proteinExistence type="inferred from homology"/>
<gene>
    <name evidence="3" type="ORF">ACFSX9_06575</name>
</gene>
<dbReference type="CDD" id="cd06223">
    <property type="entry name" value="PRTases_typeI"/>
    <property type="match status" value="1"/>
</dbReference>
<dbReference type="RefSeq" id="WP_379805881.1">
    <property type="nucleotide sequence ID" value="NZ_JBHUOL010000012.1"/>
</dbReference>
<dbReference type="InterPro" id="IPR029057">
    <property type="entry name" value="PRTase-like"/>
</dbReference>
<keyword evidence="4" id="KW-1185">Reference proteome</keyword>
<accession>A0ABW5Z7C0</accession>
<dbReference type="Proteomes" id="UP001597549">
    <property type="component" value="Unassembled WGS sequence"/>
</dbReference>
<evidence type="ECO:0000256" key="1">
    <source>
        <dbReference type="ARBA" id="ARBA00008007"/>
    </source>
</evidence>
<dbReference type="InterPro" id="IPR000836">
    <property type="entry name" value="PRTase_dom"/>
</dbReference>
<organism evidence="3 4">
    <name type="scientific">Flavobacterium ardleyense</name>
    <dbReference type="NCBI Taxonomy" id="2038737"/>
    <lineage>
        <taxon>Bacteria</taxon>
        <taxon>Pseudomonadati</taxon>
        <taxon>Bacteroidota</taxon>
        <taxon>Flavobacteriia</taxon>
        <taxon>Flavobacteriales</taxon>
        <taxon>Flavobacteriaceae</taxon>
        <taxon>Flavobacterium</taxon>
    </lineage>
</organism>
<feature type="domain" description="Phosphoribosyltransferase" evidence="2">
    <location>
        <begin position="123"/>
        <end position="181"/>
    </location>
</feature>
<sequence>MISDNYITKKFYGILPVEFNAAMLYFHKDGIAQQLIHNLKYRGHQEIGTFLGQWHAKDLKEIGTKHQFSEIIPVPLHKKRLRERGFNQITTYCTALSEELQIDYNENLLFRKIYSKTQTKKNREARSEVSNSLFDVNFSEKDAGKHFLLVDDVITSGATLEACAKALLKIPDAKISIITIAYSES</sequence>
<protein>
    <submittedName>
        <fullName evidence="3">ComF family protein</fullName>
    </submittedName>
</protein>